<evidence type="ECO:0000313" key="8">
    <source>
        <dbReference type="EMBL" id="CAR64381.1"/>
    </source>
</evidence>
<evidence type="ECO:0000256" key="7">
    <source>
        <dbReference type="ARBA" id="ARBA00023136"/>
    </source>
</evidence>
<dbReference type="KEGG" id="kla:KLLA0_D19129g"/>
<evidence type="ECO:0000256" key="2">
    <source>
        <dbReference type="ARBA" id="ARBA00007685"/>
    </source>
</evidence>
<evidence type="ECO:0000313" key="9">
    <source>
        <dbReference type="Proteomes" id="UP000000598"/>
    </source>
</evidence>
<comment type="similarity">
    <text evidence="2">Belongs to the OST4 family.</text>
</comment>
<dbReference type="SUPFAM" id="SSF103464">
    <property type="entry name" value="Oligosaccharyltransferase subunit ost4p"/>
    <property type="match status" value="1"/>
</dbReference>
<sequence length="39" mass="4227">MISDAQLNTLVLSFGVVMVALIALYHGIQSTVVNHKKQS</sequence>
<evidence type="ECO:0000256" key="5">
    <source>
        <dbReference type="ARBA" id="ARBA00022968"/>
    </source>
</evidence>
<evidence type="ECO:0000256" key="1">
    <source>
        <dbReference type="ARBA" id="ARBA00004643"/>
    </source>
</evidence>
<comment type="subcellular location">
    <subcellularLocation>
        <location evidence="1">Endoplasmic reticulum membrane</location>
        <topology evidence="1">Single-pass type III membrane protein</topology>
    </subcellularLocation>
</comment>
<gene>
    <name evidence="8" type="ORF">KLLA0_D19129g</name>
</gene>
<organism evidence="8 9">
    <name type="scientific">Kluyveromyces lactis (strain ATCC 8585 / CBS 2359 / DSM 70799 / NBRC 1267 / NRRL Y-1140 / WM37)</name>
    <name type="common">Yeast</name>
    <name type="synonym">Candida sphaerica</name>
    <dbReference type="NCBI Taxonomy" id="284590"/>
    <lineage>
        <taxon>Eukaryota</taxon>
        <taxon>Fungi</taxon>
        <taxon>Dikarya</taxon>
        <taxon>Ascomycota</taxon>
        <taxon>Saccharomycotina</taxon>
        <taxon>Saccharomycetes</taxon>
        <taxon>Saccharomycetales</taxon>
        <taxon>Saccharomycetaceae</taxon>
        <taxon>Kluyveromyces</taxon>
    </lineage>
</organism>
<dbReference type="GO" id="GO:0005789">
    <property type="term" value="C:endoplasmic reticulum membrane"/>
    <property type="evidence" value="ECO:0007669"/>
    <property type="project" value="UniProtKB-SubCell"/>
</dbReference>
<dbReference type="AlphaFoldDB" id="B5FV80"/>
<dbReference type="FunCoup" id="B5FV80">
    <property type="interactions" value="143"/>
</dbReference>
<dbReference type="STRING" id="284590.B5FV80"/>
<dbReference type="Pfam" id="PF10215">
    <property type="entry name" value="Ost4"/>
    <property type="match status" value="1"/>
</dbReference>
<dbReference type="InParanoid" id="B5FV80"/>
<dbReference type="Proteomes" id="UP000000598">
    <property type="component" value="Chromosome D"/>
</dbReference>
<dbReference type="InterPro" id="IPR036330">
    <property type="entry name" value="Ost4p_sf"/>
</dbReference>
<keyword evidence="7" id="KW-0472">Membrane</keyword>
<keyword evidence="3" id="KW-0812">Transmembrane</keyword>
<dbReference type="PaxDb" id="284590-B5FV80"/>
<evidence type="ECO:0000256" key="6">
    <source>
        <dbReference type="ARBA" id="ARBA00022989"/>
    </source>
</evidence>
<accession>B5FV80</accession>
<dbReference type="HOGENOM" id="CLU_160806_3_0_1"/>
<name>B5FV80_KLULA</name>
<dbReference type="EMBL" id="CR382124">
    <property type="protein sequence ID" value="CAR64381.1"/>
    <property type="molecule type" value="Genomic_DNA"/>
</dbReference>
<proteinExistence type="inferred from homology"/>
<keyword evidence="4" id="KW-0256">Endoplasmic reticulum</keyword>
<evidence type="ECO:0000256" key="4">
    <source>
        <dbReference type="ARBA" id="ARBA00022824"/>
    </source>
</evidence>
<reference evidence="8 9" key="1">
    <citation type="journal article" date="2004" name="Nature">
        <title>Genome evolution in yeasts.</title>
        <authorList>
            <consortium name="Genolevures"/>
            <person name="Dujon B."/>
            <person name="Sherman D."/>
            <person name="Fischer G."/>
            <person name="Durrens P."/>
            <person name="Casaregola S."/>
            <person name="Lafontaine I."/>
            <person name="de Montigny J."/>
            <person name="Marck C."/>
            <person name="Neuveglise C."/>
            <person name="Talla E."/>
            <person name="Goffard N."/>
            <person name="Frangeul L."/>
            <person name="Aigle M."/>
            <person name="Anthouard V."/>
            <person name="Babour A."/>
            <person name="Barbe V."/>
            <person name="Barnay S."/>
            <person name="Blanchin S."/>
            <person name="Beckerich J.M."/>
            <person name="Beyne E."/>
            <person name="Bleykasten C."/>
            <person name="Boisrame A."/>
            <person name="Boyer J."/>
            <person name="Cattolico L."/>
            <person name="Confanioleri F."/>
            <person name="de Daruvar A."/>
            <person name="Despons L."/>
            <person name="Fabre E."/>
            <person name="Fairhead C."/>
            <person name="Ferry-Dumazet H."/>
            <person name="Groppi A."/>
            <person name="Hantraye F."/>
            <person name="Hennequin C."/>
            <person name="Jauniaux N."/>
            <person name="Joyet P."/>
            <person name="Kachouri R."/>
            <person name="Kerrest A."/>
            <person name="Koszul R."/>
            <person name="Lemaire M."/>
            <person name="Lesur I."/>
            <person name="Ma L."/>
            <person name="Muller H."/>
            <person name="Nicaud J.M."/>
            <person name="Nikolski M."/>
            <person name="Oztas S."/>
            <person name="Ozier-Kalogeropoulos O."/>
            <person name="Pellenz S."/>
            <person name="Potier S."/>
            <person name="Richard G.F."/>
            <person name="Straub M.L."/>
            <person name="Suleau A."/>
            <person name="Swennene D."/>
            <person name="Tekaia F."/>
            <person name="Wesolowski-Louvel M."/>
            <person name="Westhof E."/>
            <person name="Wirth B."/>
            <person name="Zeniou-Meyer M."/>
            <person name="Zivanovic I."/>
            <person name="Bolotin-Fukuhara M."/>
            <person name="Thierry A."/>
            <person name="Bouchier C."/>
            <person name="Caudron B."/>
            <person name="Scarpelli C."/>
            <person name="Gaillardin C."/>
            <person name="Weissenbach J."/>
            <person name="Wincker P."/>
            <person name="Souciet J.L."/>
        </authorList>
    </citation>
    <scope>NUCLEOTIDE SEQUENCE [LARGE SCALE GENOMIC DNA]</scope>
    <source>
        <strain evidence="9">ATCC 8585 / CBS 2359 / DSM 70799 / NBRC 1267 / NRRL Y-1140 / WM37</strain>
    </source>
</reference>
<keyword evidence="6" id="KW-1133">Transmembrane helix</keyword>
<keyword evidence="9" id="KW-1185">Reference proteome</keyword>
<protein>
    <submittedName>
        <fullName evidence="8">KLLA0D19129p</fullName>
    </submittedName>
</protein>
<evidence type="ECO:0000256" key="3">
    <source>
        <dbReference type="ARBA" id="ARBA00022692"/>
    </source>
</evidence>
<dbReference type="InterPro" id="IPR018943">
    <property type="entry name" value="Oligosaccaryltransferase"/>
</dbReference>
<keyword evidence="5" id="KW-0735">Signal-anchor</keyword>